<gene>
    <name evidence="1" type="ORF">SDC9_145997</name>
</gene>
<name>A0A645EA40_9ZZZZ</name>
<accession>A0A645EA40</accession>
<comment type="caution">
    <text evidence="1">The sequence shown here is derived from an EMBL/GenBank/DDBJ whole genome shotgun (WGS) entry which is preliminary data.</text>
</comment>
<dbReference type="EMBL" id="VSSQ01044938">
    <property type="protein sequence ID" value="MPM98807.1"/>
    <property type="molecule type" value="Genomic_DNA"/>
</dbReference>
<sequence length="71" mass="8508">MHDRDAELRFDVLSYLYQAPRLLQDFIVYLHTRNLRIRMRTVQERNPHGNRADIQVMLFNHADGLCNLIGR</sequence>
<dbReference type="AlphaFoldDB" id="A0A645EA40"/>
<evidence type="ECO:0000313" key="1">
    <source>
        <dbReference type="EMBL" id="MPM98807.1"/>
    </source>
</evidence>
<organism evidence="1">
    <name type="scientific">bioreactor metagenome</name>
    <dbReference type="NCBI Taxonomy" id="1076179"/>
    <lineage>
        <taxon>unclassified sequences</taxon>
        <taxon>metagenomes</taxon>
        <taxon>ecological metagenomes</taxon>
    </lineage>
</organism>
<proteinExistence type="predicted"/>
<reference evidence="1" key="1">
    <citation type="submission" date="2019-08" db="EMBL/GenBank/DDBJ databases">
        <authorList>
            <person name="Kucharzyk K."/>
            <person name="Murdoch R.W."/>
            <person name="Higgins S."/>
            <person name="Loffler F."/>
        </authorList>
    </citation>
    <scope>NUCLEOTIDE SEQUENCE</scope>
</reference>
<protein>
    <submittedName>
        <fullName evidence="1">Uncharacterized protein</fullName>
    </submittedName>
</protein>